<name>A0A3Q7WX29_CICAR</name>
<dbReference type="RefSeq" id="XP_027186254.1">
    <property type="nucleotide sequence ID" value="XM_027330453.1"/>
</dbReference>
<evidence type="ECO:0000313" key="2">
    <source>
        <dbReference type="RefSeq" id="XP_027186253.1"/>
    </source>
</evidence>
<dbReference type="AlphaFoldDB" id="A0A3Q7WX29"/>
<dbReference type="RefSeq" id="XP_027186253.1">
    <property type="nucleotide sequence ID" value="XM_027330452.1"/>
</dbReference>
<reference evidence="2 3" key="1">
    <citation type="submission" date="2025-04" db="UniProtKB">
        <authorList>
            <consortium name="RefSeq"/>
        </authorList>
    </citation>
    <scope>IDENTIFICATION</scope>
    <source>
        <tissue evidence="2 3">Etiolated seedlings</tissue>
    </source>
</reference>
<organism evidence="1 3">
    <name type="scientific">Cicer arietinum</name>
    <name type="common">Chickpea</name>
    <name type="synonym">Garbanzo</name>
    <dbReference type="NCBI Taxonomy" id="3827"/>
    <lineage>
        <taxon>Eukaryota</taxon>
        <taxon>Viridiplantae</taxon>
        <taxon>Streptophyta</taxon>
        <taxon>Embryophyta</taxon>
        <taxon>Tracheophyta</taxon>
        <taxon>Spermatophyta</taxon>
        <taxon>Magnoliopsida</taxon>
        <taxon>eudicotyledons</taxon>
        <taxon>Gunneridae</taxon>
        <taxon>Pentapetalae</taxon>
        <taxon>rosids</taxon>
        <taxon>fabids</taxon>
        <taxon>Fabales</taxon>
        <taxon>Fabaceae</taxon>
        <taxon>Papilionoideae</taxon>
        <taxon>50 kb inversion clade</taxon>
        <taxon>NPAAA clade</taxon>
        <taxon>Hologalegina</taxon>
        <taxon>IRL clade</taxon>
        <taxon>Cicereae</taxon>
        <taxon>Cicer</taxon>
    </lineage>
</organism>
<protein>
    <submittedName>
        <fullName evidence="2">ATP-dependent RNA helicase glh-2-like isoform X1</fullName>
    </submittedName>
    <submittedName>
        <fullName evidence="3">ATP-dependent RNA helicase glh-2-like isoform X2</fullName>
    </submittedName>
</protein>
<sequence>MRWGGRCGRTSFTASCGHSGSAGGLGVAPRCAGGLGVAPRCAGGLGVAPRCAGGLGVAPRCAGGLGVAPRCAGGLGVAPRCAGDSGISAATYTGPPKAGRAVPAVLGQYVRGESNPT</sequence>
<accession>A0A3Q7WX29</accession>
<evidence type="ECO:0000313" key="3">
    <source>
        <dbReference type="RefSeq" id="XP_027186254.1"/>
    </source>
</evidence>
<gene>
    <name evidence="2 3" type="primary">LOC105852955</name>
</gene>
<evidence type="ECO:0000313" key="1">
    <source>
        <dbReference type="Proteomes" id="UP000087171"/>
    </source>
</evidence>
<keyword evidence="1" id="KW-1185">Reference proteome</keyword>
<dbReference type="Proteomes" id="UP000087171">
    <property type="component" value="Unplaced"/>
</dbReference>
<proteinExistence type="predicted"/>